<organism evidence="1 2">
    <name type="scientific">Methylocaldum marinum</name>
    <dbReference type="NCBI Taxonomy" id="1432792"/>
    <lineage>
        <taxon>Bacteria</taxon>
        <taxon>Pseudomonadati</taxon>
        <taxon>Pseudomonadota</taxon>
        <taxon>Gammaproteobacteria</taxon>
        <taxon>Methylococcales</taxon>
        <taxon>Methylococcaceae</taxon>
        <taxon>Methylocaldum</taxon>
    </lineage>
</organism>
<sequence length="51" mass="5652">MIRHLSIALLAIPATALADNHRPEDWPEGSAMHMGAPRKTLNFDENPALIF</sequence>
<dbReference type="Proteomes" id="UP000266313">
    <property type="component" value="Chromosome"/>
</dbReference>
<gene>
    <name evidence="1" type="ORF">sS8_4468</name>
</gene>
<evidence type="ECO:0000313" key="1">
    <source>
        <dbReference type="EMBL" id="BBA36398.1"/>
    </source>
</evidence>
<dbReference type="EMBL" id="AP017928">
    <property type="protein sequence ID" value="BBA36398.1"/>
    <property type="molecule type" value="Genomic_DNA"/>
</dbReference>
<protein>
    <submittedName>
        <fullName evidence="1">Uncharacterized protein</fullName>
    </submittedName>
</protein>
<dbReference type="KEGG" id="mmai:sS8_4468"/>
<accession>A0A250KXI7</accession>
<name>A0A250KXI7_9GAMM</name>
<dbReference type="AlphaFoldDB" id="A0A250KXI7"/>
<keyword evidence="2" id="KW-1185">Reference proteome</keyword>
<proteinExistence type="predicted"/>
<reference evidence="1 2" key="1">
    <citation type="submission" date="2016-12" db="EMBL/GenBank/DDBJ databases">
        <title>Genome sequencing of Methylocaldum marinum.</title>
        <authorList>
            <person name="Takeuchi M."/>
            <person name="Kamagata Y."/>
            <person name="Hiraoka S."/>
            <person name="Oshima K."/>
            <person name="Hattori M."/>
            <person name="Iwasaki W."/>
        </authorList>
    </citation>
    <scope>NUCLEOTIDE SEQUENCE [LARGE SCALE GENOMIC DNA]</scope>
    <source>
        <strain evidence="1 2">S8</strain>
    </source>
</reference>
<dbReference type="RefSeq" id="WP_170161205.1">
    <property type="nucleotide sequence ID" value="NZ_AP017928.1"/>
</dbReference>
<evidence type="ECO:0000313" key="2">
    <source>
        <dbReference type="Proteomes" id="UP000266313"/>
    </source>
</evidence>